<reference evidence="3" key="1">
    <citation type="submission" date="2016-10" db="EMBL/GenBank/DDBJ databases">
        <authorList>
            <person name="Varghese N."/>
            <person name="Submissions S."/>
        </authorList>
    </citation>
    <scope>NUCLEOTIDE SEQUENCE [LARGE SCALE GENOMIC DNA]</scope>
    <source>
        <strain evidence="3">DSM 44437</strain>
    </source>
</reference>
<evidence type="ECO:0000256" key="1">
    <source>
        <dbReference type="SAM" id="MobiDB-lite"/>
    </source>
</evidence>
<evidence type="ECO:0000313" key="2">
    <source>
        <dbReference type="EMBL" id="SER97988.1"/>
    </source>
</evidence>
<evidence type="ECO:0000313" key="3">
    <source>
        <dbReference type="Proteomes" id="UP000199503"/>
    </source>
</evidence>
<keyword evidence="3" id="KW-1185">Reference proteome</keyword>
<sequence>MGQEQVSVEGVRPLMDQPATDSAIPARVGAMRRMMHRAAGSAAAADVVEEELAR</sequence>
<dbReference type="Proteomes" id="UP000199503">
    <property type="component" value="Unassembled WGS sequence"/>
</dbReference>
<proteinExistence type="predicted"/>
<dbReference type="AlphaFoldDB" id="A0A1H9TLL5"/>
<gene>
    <name evidence="2" type="ORF">SAMN04488000_11465</name>
</gene>
<dbReference type="RefSeq" id="WP_177229981.1">
    <property type="nucleotide sequence ID" value="NZ_FOFV01000014.1"/>
</dbReference>
<name>A0A1H9TLL5_9PSEU</name>
<dbReference type="EMBL" id="FOFV01000014">
    <property type="protein sequence ID" value="SER97988.1"/>
    <property type="molecule type" value="Genomic_DNA"/>
</dbReference>
<accession>A0A1H9TLL5</accession>
<protein>
    <submittedName>
        <fullName evidence="2">Uncharacterized protein</fullName>
    </submittedName>
</protein>
<organism evidence="2 3">
    <name type="scientific">Lentzea albida</name>
    <dbReference type="NCBI Taxonomy" id="65499"/>
    <lineage>
        <taxon>Bacteria</taxon>
        <taxon>Bacillati</taxon>
        <taxon>Actinomycetota</taxon>
        <taxon>Actinomycetes</taxon>
        <taxon>Pseudonocardiales</taxon>
        <taxon>Pseudonocardiaceae</taxon>
        <taxon>Lentzea</taxon>
    </lineage>
</organism>
<feature type="region of interest" description="Disordered" evidence="1">
    <location>
        <begin position="1"/>
        <end position="20"/>
    </location>
</feature>
<dbReference type="STRING" id="65499.SAMN04488000_11465"/>